<keyword evidence="4" id="KW-1185">Reference proteome</keyword>
<organism evidence="3 4">
    <name type="scientific">Alteromonas sediminis</name>
    <dbReference type="NCBI Taxonomy" id="2259342"/>
    <lineage>
        <taxon>Bacteria</taxon>
        <taxon>Pseudomonadati</taxon>
        <taxon>Pseudomonadota</taxon>
        <taxon>Gammaproteobacteria</taxon>
        <taxon>Alteromonadales</taxon>
        <taxon>Alteromonadaceae</taxon>
        <taxon>Alteromonas/Salinimonas group</taxon>
        <taxon>Alteromonas</taxon>
    </lineage>
</organism>
<dbReference type="InterPro" id="IPR002645">
    <property type="entry name" value="STAS_dom"/>
</dbReference>
<feature type="compositionally biased region" description="Basic and acidic residues" evidence="1">
    <location>
        <begin position="1"/>
        <end position="17"/>
    </location>
</feature>
<feature type="compositionally biased region" description="Polar residues" evidence="1">
    <location>
        <begin position="30"/>
        <end position="43"/>
    </location>
</feature>
<dbReference type="AlphaFoldDB" id="A0A3N5Y2Z7"/>
<comment type="caution">
    <text evidence="3">The sequence shown here is derived from an EMBL/GenBank/DDBJ whole genome shotgun (WGS) entry which is preliminary data.</text>
</comment>
<dbReference type="SUPFAM" id="SSF52091">
    <property type="entry name" value="SpoIIaa-like"/>
    <property type="match status" value="1"/>
</dbReference>
<evidence type="ECO:0000313" key="4">
    <source>
        <dbReference type="Proteomes" id="UP000275281"/>
    </source>
</evidence>
<dbReference type="Pfam" id="PF13466">
    <property type="entry name" value="STAS_2"/>
    <property type="match status" value="1"/>
</dbReference>
<dbReference type="InterPro" id="IPR036513">
    <property type="entry name" value="STAS_dom_sf"/>
</dbReference>
<evidence type="ECO:0000259" key="2">
    <source>
        <dbReference type="PROSITE" id="PS50801"/>
    </source>
</evidence>
<sequence length="149" mass="15745">MGNTHDQDANKLGHDPLEWLGEEEADTETKPSVSLEASPQSSEPVLKPESDAPISEPEILEGPLTVAQVEEVHATLTTLIDGLPEGGNWTLDLSGVTQLDSSGYQLLVSAFNSCKLKQIAVSVTGLSESISELLTMLGDSTLKAMADKG</sequence>
<dbReference type="Proteomes" id="UP000275281">
    <property type="component" value="Unassembled WGS sequence"/>
</dbReference>
<proteinExistence type="predicted"/>
<dbReference type="PROSITE" id="PS50801">
    <property type="entry name" value="STAS"/>
    <property type="match status" value="1"/>
</dbReference>
<evidence type="ECO:0000313" key="3">
    <source>
        <dbReference type="EMBL" id="RPJ68337.1"/>
    </source>
</evidence>
<dbReference type="EMBL" id="RPOK01000001">
    <property type="protein sequence ID" value="RPJ68337.1"/>
    <property type="molecule type" value="Genomic_DNA"/>
</dbReference>
<reference evidence="3 4" key="1">
    <citation type="submission" date="2018-11" db="EMBL/GenBank/DDBJ databases">
        <authorList>
            <person name="Ye M.-Q."/>
            <person name="Du Z.-J."/>
        </authorList>
    </citation>
    <scope>NUCLEOTIDE SEQUENCE [LARGE SCALE GENOMIC DNA]</scope>
    <source>
        <strain evidence="3 4">U0105</strain>
    </source>
</reference>
<dbReference type="RefSeq" id="WP_124026338.1">
    <property type="nucleotide sequence ID" value="NZ_JBHRSN010000005.1"/>
</dbReference>
<dbReference type="OrthoDB" id="6333219at2"/>
<feature type="region of interest" description="Disordered" evidence="1">
    <location>
        <begin position="1"/>
        <end position="56"/>
    </location>
</feature>
<dbReference type="Gene3D" id="3.30.750.24">
    <property type="entry name" value="STAS domain"/>
    <property type="match status" value="1"/>
</dbReference>
<dbReference type="InterPro" id="IPR058548">
    <property type="entry name" value="MlaB-like_STAS"/>
</dbReference>
<gene>
    <name evidence="3" type="ORF">DRW07_02705</name>
</gene>
<feature type="domain" description="STAS" evidence="2">
    <location>
        <begin position="60"/>
        <end position="138"/>
    </location>
</feature>
<dbReference type="CDD" id="cd07043">
    <property type="entry name" value="STAS_anti-anti-sigma_factors"/>
    <property type="match status" value="1"/>
</dbReference>
<protein>
    <submittedName>
        <fullName evidence="3">Anti-sigma factor antagonist</fullName>
    </submittedName>
</protein>
<name>A0A3N5Y2Z7_9ALTE</name>
<accession>A0A3N5Y2Z7</accession>
<evidence type="ECO:0000256" key="1">
    <source>
        <dbReference type="SAM" id="MobiDB-lite"/>
    </source>
</evidence>